<feature type="repeat" description="TPR" evidence="3">
    <location>
        <begin position="132"/>
        <end position="165"/>
    </location>
</feature>
<evidence type="ECO:0000256" key="2">
    <source>
        <dbReference type="ARBA" id="ARBA00022803"/>
    </source>
</evidence>
<dbReference type="InterPro" id="IPR013105">
    <property type="entry name" value="TPR_2"/>
</dbReference>
<evidence type="ECO:0000256" key="4">
    <source>
        <dbReference type="SAM" id="MobiDB-lite"/>
    </source>
</evidence>
<dbReference type="AlphaFoldDB" id="A0A7Y4IGU7"/>
<evidence type="ECO:0000256" key="1">
    <source>
        <dbReference type="ARBA" id="ARBA00022737"/>
    </source>
</evidence>
<dbReference type="Pfam" id="PF07719">
    <property type="entry name" value="TPR_2"/>
    <property type="match status" value="1"/>
</dbReference>
<sequence>MGARSHQQAGVYVPASRPRGDAVPWRPMSRRGLLAFCLIIAACKRGPPAFEAPDASCPAVTPLSAPGAGAPSASVRPAPPPEDATHRMRPLAVCRSDGAAPLDASRRYFEEGRFEEALSCAAQAAALEPDLAAAHAERGVALAALGREPEAQLAYARALAIDPGDPSALLGSAHLYAVQLSSTRERDELGALYAERGLSQPNTPPELIPHLALVAAMAFNDLGQAESSLAHSAIVLARNPGSREALYERALALFELCRFREARTAFTSLVDDPERAAHAHHHLGLLLEREGKWKQAQGHFDKARSLAPDDFPEPPLPAEEDFRAEVVKAVAELPKDMRGDLDGVPVTAEELPADADLLANQPPLSPTILGLFRGPPLAEPCDGSEVPCRSVVLYRRNLARAARTPEELREQIRVTLLHEIGHLRGEDDEELAARGLE</sequence>
<gene>
    <name evidence="5" type="ORF">HNV28_11755</name>
</gene>
<reference evidence="5 6" key="1">
    <citation type="submission" date="2020-05" db="EMBL/GenBank/DDBJ databases">
        <authorList>
            <person name="Whitworth D."/>
        </authorList>
    </citation>
    <scope>NUCLEOTIDE SEQUENCE [LARGE SCALE GENOMIC DNA]</scope>
    <source>
        <strain evidence="5 6">AM005</strain>
    </source>
</reference>
<keyword evidence="1" id="KW-0677">Repeat</keyword>
<dbReference type="Gene3D" id="1.25.40.10">
    <property type="entry name" value="Tetratricopeptide repeat domain"/>
    <property type="match status" value="2"/>
</dbReference>
<dbReference type="CDD" id="cd12952">
    <property type="entry name" value="MMP_ACEL2062"/>
    <property type="match status" value="1"/>
</dbReference>
<feature type="region of interest" description="Disordered" evidence="4">
    <location>
        <begin position="66"/>
        <end position="85"/>
    </location>
</feature>
<name>A0A7Y4IGU7_MYXXA</name>
<dbReference type="SUPFAM" id="SSF48452">
    <property type="entry name" value="TPR-like"/>
    <property type="match status" value="1"/>
</dbReference>
<feature type="repeat" description="TPR" evidence="3">
    <location>
        <begin position="277"/>
        <end position="310"/>
    </location>
</feature>
<evidence type="ECO:0000313" key="5">
    <source>
        <dbReference type="EMBL" id="NOJ79006.1"/>
    </source>
</evidence>
<feature type="compositionally biased region" description="Low complexity" evidence="4">
    <location>
        <begin position="66"/>
        <end position="76"/>
    </location>
</feature>
<dbReference type="InterPro" id="IPR010428">
    <property type="entry name" value="Zincin_1"/>
</dbReference>
<dbReference type="Proteomes" id="UP000533080">
    <property type="component" value="Unassembled WGS sequence"/>
</dbReference>
<comment type="caution">
    <text evidence="5">The sequence shown here is derived from an EMBL/GenBank/DDBJ whole genome shotgun (WGS) entry which is preliminary data.</text>
</comment>
<dbReference type="PANTHER" id="PTHR44858:SF1">
    <property type="entry name" value="UDP-N-ACETYLGLUCOSAMINE--PEPTIDE N-ACETYLGLUCOSAMINYLTRANSFERASE SPINDLY-RELATED"/>
    <property type="match status" value="1"/>
</dbReference>
<evidence type="ECO:0000313" key="6">
    <source>
        <dbReference type="Proteomes" id="UP000533080"/>
    </source>
</evidence>
<dbReference type="PROSITE" id="PS50005">
    <property type="entry name" value="TPR"/>
    <property type="match status" value="2"/>
</dbReference>
<dbReference type="InterPro" id="IPR011990">
    <property type="entry name" value="TPR-like_helical_dom_sf"/>
</dbReference>
<dbReference type="PANTHER" id="PTHR44858">
    <property type="entry name" value="TETRATRICOPEPTIDE REPEAT PROTEIN 6"/>
    <property type="match status" value="1"/>
</dbReference>
<accession>A0A7Y4IGU7</accession>
<evidence type="ECO:0000256" key="3">
    <source>
        <dbReference type="PROSITE-ProRule" id="PRU00339"/>
    </source>
</evidence>
<dbReference type="InterPro" id="IPR050498">
    <property type="entry name" value="Ycf3"/>
</dbReference>
<dbReference type="SUPFAM" id="SSF55486">
    <property type="entry name" value="Metalloproteases ('zincins'), catalytic domain"/>
    <property type="match status" value="1"/>
</dbReference>
<organism evidence="5 6">
    <name type="scientific">Myxococcus xanthus</name>
    <dbReference type="NCBI Taxonomy" id="34"/>
    <lineage>
        <taxon>Bacteria</taxon>
        <taxon>Pseudomonadati</taxon>
        <taxon>Myxococcota</taxon>
        <taxon>Myxococcia</taxon>
        <taxon>Myxococcales</taxon>
        <taxon>Cystobacterineae</taxon>
        <taxon>Myxococcaceae</taxon>
        <taxon>Myxococcus</taxon>
    </lineage>
</organism>
<dbReference type="InterPro" id="IPR038555">
    <property type="entry name" value="Zincin_1_sf"/>
</dbReference>
<dbReference type="InterPro" id="IPR019734">
    <property type="entry name" value="TPR_rpt"/>
</dbReference>
<dbReference type="Pfam" id="PF13432">
    <property type="entry name" value="TPR_16"/>
    <property type="match status" value="1"/>
</dbReference>
<dbReference type="Gene3D" id="3.30.2010.20">
    <property type="match status" value="1"/>
</dbReference>
<keyword evidence="2 3" id="KW-0802">TPR repeat</keyword>
<proteinExistence type="predicted"/>
<dbReference type="EMBL" id="JABFNT010000030">
    <property type="protein sequence ID" value="NOJ79006.1"/>
    <property type="molecule type" value="Genomic_DNA"/>
</dbReference>
<dbReference type="Pfam" id="PF06262">
    <property type="entry name" value="Zincin_1"/>
    <property type="match status" value="1"/>
</dbReference>
<dbReference type="SMART" id="SM00028">
    <property type="entry name" value="TPR"/>
    <property type="match status" value="3"/>
</dbReference>
<protein>
    <submittedName>
        <fullName evidence="5">Tetratricopeptide repeat protein</fullName>
    </submittedName>
</protein>